<dbReference type="Gene3D" id="3.30.450.20">
    <property type="entry name" value="PAS domain"/>
    <property type="match status" value="1"/>
</dbReference>
<dbReference type="GO" id="GO:0019629">
    <property type="term" value="P:propionate catabolic process, 2-methylcitrate cycle"/>
    <property type="evidence" value="ECO:0007669"/>
    <property type="project" value="InterPro"/>
</dbReference>
<dbReference type="OrthoDB" id="9761705at2"/>
<dbReference type="GO" id="GO:0005524">
    <property type="term" value="F:ATP binding"/>
    <property type="evidence" value="ECO:0007669"/>
    <property type="project" value="UniProtKB-KW"/>
</dbReference>
<dbReference type="Pfam" id="PF02954">
    <property type="entry name" value="HTH_8"/>
    <property type="match status" value="1"/>
</dbReference>
<evidence type="ECO:0000313" key="8">
    <source>
        <dbReference type="EMBL" id="RRS02518.1"/>
    </source>
</evidence>
<keyword evidence="2" id="KW-0067">ATP-binding</keyword>
<evidence type="ECO:0000256" key="1">
    <source>
        <dbReference type="ARBA" id="ARBA00022741"/>
    </source>
</evidence>
<evidence type="ECO:0000259" key="7">
    <source>
        <dbReference type="PROSITE" id="PS50112"/>
    </source>
</evidence>
<dbReference type="Proteomes" id="UP000269265">
    <property type="component" value="Unassembled WGS sequence"/>
</dbReference>
<dbReference type="InterPro" id="IPR012704">
    <property type="entry name" value="Sig_transdc_resp-reg_PrpR"/>
</dbReference>
<dbReference type="GO" id="GO:0005737">
    <property type="term" value="C:cytoplasm"/>
    <property type="evidence" value="ECO:0007669"/>
    <property type="project" value="InterPro"/>
</dbReference>
<dbReference type="Pfam" id="PF00989">
    <property type="entry name" value="PAS"/>
    <property type="match status" value="1"/>
</dbReference>
<dbReference type="GO" id="GO:0000156">
    <property type="term" value="F:phosphorelay response regulator activity"/>
    <property type="evidence" value="ECO:0007669"/>
    <property type="project" value="InterPro"/>
</dbReference>
<evidence type="ECO:0000259" key="6">
    <source>
        <dbReference type="PROSITE" id="PS50045"/>
    </source>
</evidence>
<dbReference type="InterPro" id="IPR025944">
    <property type="entry name" value="Sigma_54_int_dom_CS"/>
</dbReference>
<dbReference type="Gene3D" id="1.10.10.60">
    <property type="entry name" value="Homeodomain-like"/>
    <property type="match status" value="1"/>
</dbReference>
<dbReference type="Pfam" id="PF25601">
    <property type="entry name" value="AAA_lid_14"/>
    <property type="match status" value="1"/>
</dbReference>
<organism evidence="8 9">
    <name type="scientific">Aquabacterium soli</name>
    <dbReference type="NCBI Taxonomy" id="2493092"/>
    <lineage>
        <taxon>Bacteria</taxon>
        <taxon>Pseudomonadati</taxon>
        <taxon>Pseudomonadota</taxon>
        <taxon>Betaproteobacteria</taxon>
        <taxon>Burkholderiales</taxon>
        <taxon>Aquabacterium</taxon>
    </lineage>
</organism>
<dbReference type="RefSeq" id="WP_125244984.1">
    <property type="nucleotide sequence ID" value="NZ_RSED01000021.1"/>
</dbReference>
<dbReference type="EMBL" id="RSED01000021">
    <property type="protein sequence ID" value="RRS02518.1"/>
    <property type="molecule type" value="Genomic_DNA"/>
</dbReference>
<name>A0A426V704_9BURK</name>
<evidence type="ECO:0000256" key="5">
    <source>
        <dbReference type="ARBA" id="ARBA00023163"/>
    </source>
</evidence>
<dbReference type="SUPFAM" id="SSF52540">
    <property type="entry name" value="P-loop containing nucleoside triphosphate hydrolases"/>
    <property type="match status" value="1"/>
</dbReference>
<evidence type="ECO:0000313" key="9">
    <source>
        <dbReference type="Proteomes" id="UP000269265"/>
    </source>
</evidence>
<dbReference type="NCBIfam" id="TIGR00229">
    <property type="entry name" value="sensory_box"/>
    <property type="match status" value="1"/>
</dbReference>
<dbReference type="Gene3D" id="3.40.50.2300">
    <property type="match status" value="1"/>
</dbReference>
<protein>
    <submittedName>
        <fullName evidence="8">Propionate catabolism operon regulatory protein PrpR</fullName>
    </submittedName>
</protein>
<dbReference type="PROSITE" id="PS00688">
    <property type="entry name" value="SIGMA54_INTERACT_3"/>
    <property type="match status" value="1"/>
</dbReference>
<dbReference type="FunFam" id="3.40.50.300:FF:000006">
    <property type="entry name" value="DNA-binding transcriptional regulator NtrC"/>
    <property type="match status" value="1"/>
</dbReference>
<dbReference type="InterPro" id="IPR035965">
    <property type="entry name" value="PAS-like_dom_sf"/>
</dbReference>
<dbReference type="InterPro" id="IPR003593">
    <property type="entry name" value="AAA+_ATPase"/>
</dbReference>
<dbReference type="InterPro" id="IPR010524">
    <property type="entry name" value="Sig_transdc_resp-reg_PrpR_N"/>
</dbReference>
<dbReference type="SMART" id="SM00091">
    <property type="entry name" value="PAS"/>
    <property type="match status" value="1"/>
</dbReference>
<feature type="domain" description="PAS" evidence="7">
    <location>
        <begin position="206"/>
        <end position="251"/>
    </location>
</feature>
<dbReference type="SUPFAM" id="SSF55785">
    <property type="entry name" value="PYP-like sensor domain (PAS domain)"/>
    <property type="match status" value="1"/>
</dbReference>
<dbReference type="SMART" id="SM00382">
    <property type="entry name" value="AAA"/>
    <property type="match status" value="1"/>
</dbReference>
<proteinExistence type="predicted"/>
<dbReference type="CDD" id="cd00130">
    <property type="entry name" value="PAS"/>
    <property type="match status" value="1"/>
</dbReference>
<dbReference type="SUPFAM" id="SSF159800">
    <property type="entry name" value="PrpR receptor domain-like"/>
    <property type="match status" value="1"/>
</dbReference>
<dbReference type="Pfam" id="PF00158">
    <property type="entry name" value="Sigma54_activat"/>
    <property type="match status" value="1"/>
</dbReference>
<dbReference type="InterPro" id="IPR025662">
    <property type="entry name" value="Sigma_54_int_dom_ATP-bd_1"/>
</dbReference>
<dbReference type="InterPro" id="IPR000014">
    <property type="entry name" value="PAS"/>
</dbReference>
<sequence length="661" mass="71963">MSTYPLSAPAVSTASPRIVAVGYRRLNKMLQELAPDFHTRATVEVLDMGFEQAVNRVRELQASRPVDVVVSAGSNGAYLRQHLEMPVVLVKVGGFDLMQALARAKRLSSHVGLVTYEGMLPDLSPYGELFELGVTQRTYRTEEEARSTVRELHGAGAQVFVGSGLVADLADQMGLTGMFLYSAEAVREALDDAVEVARAARIEQAKRERLNAILTQLSDGVIAVDRDERIQTLNPAMAQLLGVAPAPWLGRRLSEVCPELGLQNTLRLAVPDLERIERVKGKALIVNRMPIVEQGVLTGAVLSCQDPISIQRVDRHIRSRIKPQAEAPRYVLEQVLGDSAAIQQVRTLARRCAASPATVLVIGESGTGKELVAQGIHRASERRDMPFVAVNCAAVSESLLESELFGYEEGAFTGARRGGKIGLFEAAHNGTIFLDEVGEMPVTLQTRLLRVLQEREVLRVGATEPTPVNVRVIAATHRDLMAQVQQGLFRLDLFYRLNILRIDMPSLRERLDDVPAIAAALQRQACARLGLAPRQVQPLIDALVAQAPHYGWPGNVRELDNLIERLLAYAGPADEGARPVPPGQAMDFLRSVAPELFSGPTALQPPTEGKGLQVRKGRQADAELAEILSVLAACGGDRAKASEQLGISRTTLWRKLKALEG</sequence>
<keyword evidence="5" id="KW-0804">Transcription</keyword>
<keyword evidence="1" id="KW-0547">Nucleotide-binding</keyword>
<dbReference type="PANTHER" id="PTHR32071:SF81">
    <property type="entry name" value="PROPIONATE CATABOLISM OPERON REGULATORY PROTEIN"/>
    <property type="match status" value="1"/>
</dbReference>
<dbReference type="PROSITE" id="PS00676">
    <property type="entry name" value="SIGMA54_INTERACT_2"/>
    <property type="match status" value="1"/>
</dbReference>
<gene>
    <name evidence="8" type="primary">prpR</name>
    <name evidence="8" type="ORF">EIP75_20110</name>
</gene>
<dbReference type="InterPro" id="IPR027417">
    <property type="entry name" value="P-loop_NTPase"/>
</dbReference>
<dbReference type="InterPro" id="IPR025943">
    <property type="entry name" value="Sigma_54_int_dom_ATP-bd_2"/>
</dbReference>
<evidence type="ECO:0000256" key="2">
    <source>
        <dbReference type="ARBA" id="ARBA00022840"/>
    </source>
</evidence>
<dbReference type="InterPro" id="IPR058031">
    <property type="entry name" value="AAA_lid_NorR"/>
</dbReference>
<comment type="caution">
    <text evidence="8">The sequence shown here is derived from an EMBL/GenBank/DDBJ whole genome shotgun (WGS) entry which is preliminary data.</text>
</comment>
<dbReference type="PANTHER" id="PTHR32071">
    <property type="entry name" value="TRANSCRIPTIONAL REGULATORY PROTEIN"/>
    <property type="match status" value="1"/>
</dbReference>
<keyword evidence="9" id="KW-1185">Reference proteome</keyword>
<dbReference type="CDD" id="cd00009">
    <property type="entry name" value="AAA"/>
    <property type="match status" value="1"/>
</dbReference>
<evidence type="ECO:0000256" key="4">
    <source>
        <dbReference type="ARBA" id="ARBA00023125"/>
    </source>
</evidence>
<dbReference type="AlphaFoldDB" id="A0A426V704"/>
<keyword evidence="4" id="KW-0238">DNA-binding</keyword>
<dbReference type="InterPro" id="IPR009057">
    <property type="entry name" value="Homeodomain-like_sf"/>
</dbReference>
<dbReference type="InterPro" id="IPR002197">
    <property type="entry name" value="HTH_Fis"/>
</dbReference>
<dbReference type="GO" id="GO:0006355">
    <property type="term" value="P:regulation of DNA-templated transcription"/>
    <property type="evidence" value="ECO:0007669"/>
    <property type="project" value="InterPro"/>
</dbReference>
<dbReference type="NCBIfam" id="TIGR02329">
    <property type="entry name" value="propionate_PrpR"/>
    <property type="match status" value="1"/>
</dbReference>
<dbReference type="GO" id="GO:0043565">
    <property type="term" value="F:sequence-specific DNA binding"/>
    <property type="evidence" value="ECO:0007669"/>
    <property type="project" value="InterPro"/>
</dbReference>
<dbReference type="PROSITE" id="PS00675">
    <property type="entry name" value="SIGMA54_INTERACT_1"/>
    <property type="match status" value="1"/>
</dbReference>
<accession>A0A426V704</accession>
<dbReference type="SUPFAM" id="SSF46689">
    <property type="entry name" value="Homeodomain-like"/>
    <property type="match status" value="1"/>
</dbReference>
<evidence type="ECO:0000256" key="3">
    <source>
        <dbReference type="ARBA" id="ARBA00023015"/>
    </source>
</evidence>
<feature type="domain" description="Sigma-54 factor interaction" evidence="6">
    <location>
        <begin position="335"/>
        <end position="568"/>
    </location>
</feature>
<dbReference type="Gene3D" id="1.10.8.60">
    <property type="match status" value="1"/>
</dbReference>
<dbReference type="PROSITE" id="PS50045">
    <property type="entry name" value="SIGMA54_INTERACT_4"/>
    <property type="match status" value="1"/>
</dbReference>
<keyword evidence="3" id="KW-0805">Transcription regulation</keyword>
<reference evidence="8 9" key="1">
    <citation type="submission" date="2018-12" db="EMBL/GenBank/DDBJ databases">
        <title>The whole draft genome of Aquabacterium sp. SJQ9.</title>
        <authorList>
            <person name="Sun L."/>
            <person name="Gao X."/>
            <person name="Chen W."/>
            <person name="Huang K."/>
        </authorList>
    </citation>
    <scope>NUCLEOTIDE SEQUENCE [LARGE SCALE GENOMIC DNA]</scope>
    <source>
        <strain evidence="8 9">SJQ9</strain>
    </source>
</reference>
<dbReference type="InterPro" id="IPR002078">
    <property type="entry name" value="Sigma_54_int"/>
</dbReference>
<dbReference type="PROSITE" id="PS50112">
    <property type="entry name" value="PAS"/>
    <property type="match status" value="1"/>
</dbReference>
<dbReference type="Pfam" id="PF06506">
    <property type="entry name" value="PrpR_N"/>
    <property type="match status" value="1"/>
</dbReference>
<dbReference type="Gene3D" id="3.40.50.300">
    <property type="entry name" value="P-loop containing nucleotide triphosphate hydrolases"/>
    <property type="match status" value="1"/>
</dbReference>
<dbReference type="InterPro" id="IPR013767">
    <property type="entry name" value="PAS_fold"/>
</dbReference>